<protein>
    <submittedName>
        <fullName evidence="1">Uncharacterized protein</fullName>
    </submittedName>
</protein>
<sequence>MKTILIIGVYILCILKQDEQPTPMSNKQKYEKQLEGNWDLTPKTQMIATKLIFHKNELVVDNRIDTIYRFSYIVNKDILLLRTSKSTLFKYKIRKLTADTLIFEKFLHSKHPSLYTRVKK</sequence>
<accession>A0AAE3QPI1</accession>
<reference evidence="1" key="1">
    <citation type="submission" date="2023-05" db="EMBL/GenBank/DDBJ databases">
        <authorList>
            <person name="Zhang X."/>
        </authorList>
    </citation>
    <scope>NUCLEOTIDE SEQUENCE</scope>
    <source>
        <strain evidence="1">YF14B1</strain>
    </source>
</reference>
<evidence type="ECO:0000313" key="2">
    <source>
        <dbReference type="Proteomes" id="UP001241110"/>
    </source>
</evidence>
<comment type="caution">
    <text evidence="1">The sequence shown here is derived from an EMBL/GenBank/DDBJ whole genome shotgun (WGS) entry which is preliminary data.</text>
</comment>
<gene>
    <name evidence="1" type="ORF">QNI16_21490</name>
</gene>
<organism evidence="1 2">
    <name type="scientific">Xanthocytophaga flava</name>
    <dbReference type="NCBI Taxonomy" id="3048013"/>
    <lineage>
        <taxon>Bacteria</taxon>
        <taxon>Pseudomonadati</taxon>
        <taxon>Bacteroidota</taxon>
        <taxon>Cytophagia</taxon>
        <taxon>Cytophagales</taxon>
        <taxon>Rhodocytophagaceae</taxon>
        <taxon>Xanthocytophaga</taxon>
    </lineage>
</organism>
<evidence type="ECO:0000313" key="1">
    <source>
        <dbReference type="EMBL" id="MDJ1483087.1"/>
    </source>
</evidence>
<proteinExistence type="predicted"/>
<dbReference type="RefSeq" id="WP_313982643.1">
    <property type="nucleotide sequence ID" value="NZ_JASJOS010000010.1"/>
</dbReference>
<dbReference type="Proteomes" id="UP001241110">
    <property type="component" value="Unassembled WGS sequence"/>
</dbReference>
<name>A0AAE3QPI1_9BACT</name>
<dbReference type="EMBL" id="JASJOS010000010">
    <property type="protein sequence ID" value="MDJ1483087.1"/>
    <property type="molecule type" value="Genomic_DNA"/>
</dbReference>
<dbReference type="AlphaFoldDB" id="A0AAE3QPI1"/>